<evidence type="ECO:0000313" key="3">
    <source>
        <dbReference type="Proteomes" id="UP000823388"/>
    </source>
</evidence>
<reference evidence="2" key="1">
    <citation type="submission" date="2020-05" db="EMBL/GenBank/DDBJ databases">
        <title>WGS assembly of Panicum virgatum.</title>
        <authorList>
            <person name="Lovell J.T."/>
            <person name="Jenkins J."/>
            <person name="Shu S."/>
            <person name="Juenger T.E."/>
            <person name="Schmutz J."/>
        </authorList>
    </citation>
    <scope>NUCLEOTIDE SEQUENCE</scope>
    <source>
        <strain evidence="2">AP13</strain>
    </source>
</reference>
<dbReference type="Proteomes" id="UP000823388">
    <property type="component" value="Chromosome 4K"/>
</dbReference>
<name>A0A8T0TMR5_PANVG</name>
<dbReference type="EMBL" id="CM029043">
    <property type="protein sequence ID" value="KAG2611487.1"/>
    <property type="molecule type" value="Genomic_DNA"/>
</dbReference>
<proteinExistence type="predicted"/>
<organism evidence="2 3">
    <name type="scientific">Panicum virgatum</name>
    <name type="common">Blackwell switchgrass</name>
    <dbReference type="NCBI Taxonomy" id="38727"/>
    <lineage>
        <taxon>Eukaryota</taxon>
        <taxon>Viridiplantae</taxon>
        <taxon>Streptophyta</taxon>
        <taxon>Embryophyta</taxon>
        <taxon>Tracheophyta</taxon>
        <taxon>Spermatophyta</taxon>
        <taxon>Magnoliopsida</taxon>
        <taxon>Liliopsida</taxon>
        <taxon>Poales</taxon>
        <taxon>Poaceae</taxon>
        <taxon>PACMAD clade</taxon>
        <taxon>Panicoideae</taxon>
        <taxon>Panicodae</taxon>
        <taxon>Paniceae</taxon>
        <taxon>Panicinae</taxon>
        <taxon>Panicum</taxon>
        <taxon>Panicum sect. Hiantes</taxon>
    </lineage>
</organism>
<dbReference type="PROSITE" id="PS51257">
    <property type="entry name" value="PROKAR_LIPOPROTEIN"/>
    <property type="match status" value="1"/>
</dbReference>
<gene>
    <name evidence="2" type="ORF">PVAP13_4KG138800</name>
</gene>
<evidence type="ECO:0000256" key="1">
    <source>
        <dbReference type="SAM" id="SignalP"/>
    </source>
</evidence>
<dbReference type="AlphaFoldDB" id="A0A8T0TMR5"/>
<accession>A0A8T0TMR5</accession>
<protein>
    <submittedName>
        <fullName evidence="2">Uncharacterized protein</fullName>
    </submittedName>
</protein>
<evidence type="ECO:0000313" key="2">
    <source>
        <dbReference type="EMBL" id="KAG2611487.1"/>
    </source>
</evidence>
<comment type="caution">
    <text evidence="2">The sequence shown here is derived from an EMBL/GenBank/DDBJ whole genome shotgun (WGS) entry which is preliminary data.</text>
</comment>
<keyword evidence="1" id="KW-0732">Signal</keyword>
<feature type="chain" id="PRO_5035846697" evidence="1">
    <location>
        <begin position="35"/>
        <end position="118"/>
    </location>
</feature>
<sequence>MKGGASGRSEGNATAAAAVLIAVLLGCFAISAQCGVGGEPTNLAEAVVAAAGSPGGERQSSSGRAQPVCYKACGNGRCDFCCANPYMPTFCWETEAKCKQECHPPIRRAVRPHKQRQQ</sequence>
<feature type="signal peptide" evidence="1">
    <location>
        <begin position="1"/>
        <end position="34"/>
    </location>
</feature>
<keyword evidence="3" id="KW-1185">Reference proteome</keyword>